<gene>
    <name evidence="1" type="ORF">PHACADRAFT_246473</name>
</gene>
<keyword evidence="2" id="KW-1185">Reference proteome</keyword>
<dbReference type="KEGG" id="pco:PHACADRAFT_246473"/>
<dbReference type="RefSeq" id="XP_007389946.1">
    <property type="nucleotide sequence ID" value="XM_007389884.1"/>
</dbReference>
<accession>K5WMQ9</accession>
<proteinExistence type="predicted"/>
<dbReference type="EMBL" id="JH930468">
    <property type="protein sequence ID" value="EKM60489.1"/>
    <property type="molecule type" value="Genomic_DNA"/>
</dbReference>
<name>K5WMQ9_PHACS</name>
<dbReference type="HOGENOM" id="CLU_2590537_0_0_1"/>
<dbReference type="GeneID" id="18913816"/>
<reference evidence="1 2" key="1">
    <citation type="journal article" date="2012" name="BMC Genomics">
        <title>Comparative genomics of the white-rot fungi, Phanerochaete carnosa and P. chrysosporium, to elucidate the genetic basis of the distinct wood types they colonize.</title>
        <authorList>
            <person name="Suzuki H."/>
            <person name="MacDonald J."/>
            <person name="Syed K."/>
            <person name="Salamov A."/>
            <person name="Hori C."/>
            <person name="Aerts A."/>
            <person name="Henrissat B."/>
            <person name="Wiebenga A."/>
            <person name="vanKuyk P.A."/>
            <person name="Barry K."/>
            <person name="Lindquist E."/>
            <person name="LaButti K."/>
            <person name="Lapidus A."/>
            <person name="Lucas S."/>
            <person name="Coutinho P."/>
            <person name="Gong Y."/>
            <person name="Samejima M."/>
            <person name="Mahadevan R."/>
            <person name="Abou-Zaid M."/>
            <person name="de Vries R.P."/>
            <person name="Igarashi K."/>
            <person name="Yadav J.S."/>
            <person name="Grigoriev I.V."/>
            <person name="Master E.R."/>
        </authorList>
    </citation>
    <scope>NUCLEOTIDE SEQUENCE [LARGE SCALE GENOMIC DNA]</scope>
    <source>
        <strain evidence="1 2">HHB-10118-sp</strain>
    </source>
</reference>
<evidence type="ECO:0000313" key="1">
    <source>
        <dbReference type="EMBL" id="EKM60489.1"/>
    </source>
</evidence>
<dbReference type="Proteomes" id="UP000008370">
    <property type="component" value="Unassembled WGS sequence"/>
</dbReference>
<evidence type="ECO:0000313" key="2">
    <source>
        <dbReference type="Proteomes" id="UP000008370"/>
    </source>
</evidence>
<dbReference type="InParanoid" id="K5WMQ9"/>
<protein>
    <submittedName>
        <fullName evidence="1">Uncharacterized protein</fullName>
    </submittedName>
</protein>
<organism evidence="1 2">
    <name type="scientific">Phanerochaete carnosa (strain HHB-10118-sp)</name>
    <name type="common">White-rot fungus</name>
    <name type="synonym">Peniophora carnosa</name>
    <dbReference type="NCBI Taxonomy" id="650164"/>
    <lineage>
        <taxon>Eukaryota</taxon>
        <taxon>Fungi</taxon>
        <taxon>Dikarya</taxon>
        <taxon>Basidiomycota</taxon>
        <taxon>Agaricomycotina</taxon>
        <taxon>Agaricomycetes</taxon>
        <taxon>Polyporales</taxon>
        <taxon>Phanerochaetaceae</taxon>
        <taxon>Phanerochaete</taxon>
    </lineage>
</organism>
<sequence>MGTGHSLRPPSPQIARSAMRRFSTYSAQRTIIFRLWCRTEPRWEDRGDAFRRGRLLSVEEQERVRRLLPATDGAGILRFI</sequence>
<dbReference type="AlphaFoldDB" id="K5WMQ9"/>